<comment type="subcellular location">
    <subcellularLocation>
        <location evidence="1">Membrane</location>
        <topology evidence="1">Multi-pass membrane protein</topology>
    </subcellularLocation>
</comment>
<dbReference type="EMBL" id="KI912110">
    <property type="protein sequence ID" value="ETS86004.1"/>
    <property type="molecule type" value="Genomic_DNA"/>
</dbReference>
<dbReference type="HOGENOM" id="CLU_924707_0_0_1"/>
<evidence type="ECO:0000256" key="5">
    <source>
        <dbReference type="ARBA" id="ARBA00023136"/>
    </source>
</evidence>
<evidence type="ECO:0000256" key="1">
    <source>
        <dbReference type="ARBA" id="ARBA00004141"/>
    </source>
</evidence>
<dbReference type="GO" id="GO:0032977">
    <property type="term" value="F:membrane insertase activity"/>
    <property type="evidence" value="ECO:0007669"/>
    <property type="project" value="InterPro"/>
</dbReference>
<dbReference type="InParanoid" id="W3XJ09"/>
<dbReference type="GO" id="GO:0005743">
    <property type="term" value="C:mitochondrial inner membrane"/>
    <property type="evidence" value="ECO:0007669"/>
    <property type="project" value="TreeGrafter"/>
</dbReference>
<organism evidence="6 7">
    <name type="scientific">Pestalotiopsis fici (strain W106-1 / CGMCC3.15140)</name>
    <dbReference type="NCBI Taxonomy" id="1229662"/>
    <lineage>
        <taxon>Eukaryota</taxon>
        <taxon>Fungi</taxon>
        <taxon>Dikarya</taxon>
        <taxon>Ascomycota</taxon>
        <taxon>Pezizomycotina</taxon>
        <taxon>Sordariomycetes</taxon>
        <taxon>Xylariomycetidae</taxon>
        <taxon>Amphisphaeriales</taxon>
        <taxon>Sporocadaceae</taxon>
        <taxon>Pestalotiopsis</taxon>
    </lineage>
</organism>
<dbReference type="eggNOG" id="KOG1239">
    <property type="taxonomic scope" value="Eukaryota"/>
</dbReference>
<evidence type="ECO:0000313" key="7">
    <source>
        <dbReference type="Proteomes" id="UP000030651"/>
    </source>
</evidence>
<dbReference type="InterPro" id="IPR001708">
    <property type="entry name" value="YidC/ALB3/OXA1/COX18"/>
</dbReference>
<evidence type="ECO:0000256" key="3">
    <source>
        <dbReference type="ARBA" id="ARBA00022692"/>
    </source>
</evidence>
<dbReference type="STRING" id="1229662.W3XJ09"/>
<dbReference type="Proteomes" id="UP000030651">
    <property type="component" value="Unassembled WGS sequence"/>
</dbReference>
<keyword evidence="5" id="KW-0472">Membrane</keyword>
<dbReference type="PANTHER" id="PTHR12428">
    <property type="entry name" value="OXA1"/>
    <property type="match status" value="1"/>
</dbReference>
<accession>W3XJ09</accession>
<dbReference type="OrthoDB" id="2148490at2759"/>
<comment type="similarity">
    <text evidence="2">Belongs to the OXA1/ALB3/YidC family.</text>
</comment>
<evidence type="ECO:0000256" key="2">
    <source>
        <dbReference type="ARBA" id="ARBA00009877"/>
    </source>
</evidence>
<keyword evidence="7" id="KW-1185">Reference proteome</keyword>
<proteinExistence type="inferred from homology"/>
<dbReference type="GO" id="GO:0033617">
    <property type="term" value="P:mitochondrial respiratory chain complex IV assembly"/>
    <property type="evidence" value="ECO:0007669"/>
    <property type="project" value="TreeGrafter"/>
</dbReference>
<name>W3XJ09_PESFW</name>
<dbReference type="AlphaFoldDB" id="W3XJ09"/>
<dbReference type="GO" id="GO:0032979">
    <property type="term" value="P:protein insertion into mitochondrial inner membrane from matrix"/>
    <property type="evidence" value="ECO:0007669"/>
    <property type="project" value="TreeGrafter"/>
</dbReference>
<reference evidence="7" key="1">
    <citation type="journal article" date="2015" name="BMC Genomics">
        <title>Genomic and transcriptomic analysis of the endophytic fungus Pestalotiopsis fici reveals its lifestyle and high potential for synthesis of natural products.</title>
        <authorList>
            <person name="Wang X."/>
            <person name="Zhang X."/>
            <person name="Liu L."/>
            <person name="Xiang M."/>
            <person name="Wang W."/>
            <person name="Sun X."/>
            <person name="Che Y."/>
            <person name="Guo L."/>
            <person name="Liu G."/>
            <person name="Guo L."/>
            <person name="Wang C."/>
            <person name="Yin W.B."/>
            <person name="Stadler M."/>
            <person name="Zhang X."/>
            <person name="Liu X."/>
        </authorList>
    </citation>
    <scope>NUCLEOTIDE SEQUENCE [LARGE SCALE GENOMIC DNA]</scope>
    <source>
        <strain evidence="7">W106-1 / CGMCC3.15140</strain>
    </source>
</reference>
<keyword evidence="4" id="KW-1133">Transmembrane helix</keyword>
<keyword evidence="3" id="KW-0812">Transmembrane</keyword>
<evidence type="ECO:0000313" key="6">
    <source>
        <dbReference type="EMBL" id="ETS86004.1"/>
    </source>
</evidence>
<dbReference type="KEGG" id="pfy:PFICI_04029"/>
<dbReference type="GeneID" id="19269042"/>
<dbReference type="PANTHER" id="PTHR12428:SF65">
    <property type="entry name" value="CYTOCHROME C OXIDASE ASSEMBLY PROTEIN COX18, MITOCHONDRIAL"/>
    <property type="match status" value="1"/>
</dbReference>
<dbReference type="RefSeq" id="XP_007830801.1">
    <property type="nucleotide sequence ID" value="XM_007832610.1"/>
</dbReference>
<sequence>MITRLPFNIYTSRLLQRRSQIAPVQQGWFMKLWQDSIREGVPPEEMKKEVEKRAKKQTKRLYRALGVQQWKTLSILLGFPFWMMSLEAVRRICGWSRGLQANTNVDGNSVASTPALQAPSTPLSDTAQVVSSTSGNAAAVSSNATTVADLPSTAAQVLDPALASDGILWFTDLTAADPYFILPTCYTVLMVLNVIPKDEGQETIAIASTSITHAGRQYRGRTRLASSTTSIYDGGLAGSVDRHRQLSSSNAFVYHPFAARYHGNEVNTFKDLPYGTESQVRQAQRILGHSASVGKIPESVA</sequence>
<evidence type="ECO:0000256" key="4">
    <source>
        <dbReference type="ARBA" id="ARBA00022989"/>
    </source>
</evidence>
<protein>
    <submittedName>
        <fullName evidence="6">Uncharacterized protein</fullName>
    </submittedName>
</protein>
<gene>
    <name evidence="6" type="ORF">PFICI_04029</name>
</gene>